<sequence length="85" mass="9764">MSVTENEILERIRAIFHENFAIEPERVTPEAHLYEELDLDSIDAVDLAIKLQEMTGRRIKPEEFRSVRTVADVVAAVQSLLVEQE</sequence>
<dbReference type="HAMAP" id="MF_01217">
    <property type="entry name" value="Acyl_carrier"/>
    <property type="match status" value="1"/>
</dbReference>
<feature type="modified residue" description="O-(pantetheine 4'-phosphoryl)serine" evidence="3">
    <location>
        <position position="41"/>
    </location>
</feature>
<dbReference type="Proteomes" id="UP000054870">
    <property type="component" value="Unassembled WGS sequence"/>
</dbReference>
<comment type="function">
    <text evidence="3">Carrier of the growing fatty acid chain in fatty acid biosynthesis.</text>
</comment>
<dbReference type="GO" id="GO:0000035">
    <property type="term" value="F:acyl binding"/>
    <property type="evidence" value="ECO:0007669"/>
    <property type="project" value="TreeGrafter"/>
</dbReference>
<comment type="caution">
    <text evidence="5">The sequence shown here is derived from an EMBL/GenBank/DDBJ whole genome shotgun (WGS) entry which is preliminary data.</text>
</comment>
<keyword evidence="3" id="KW-0443">Lipid metabolism</keyword>
<dbReference type="GO" id="GO:0000036">
    <property type="term" value="F:acyl carrier activity"/>
    <property type="evidence" value="ECO:0007669"/>
    <property type="project" value="UniProtKB-UniRule"/>
</dbReference>
<keyword evidence="3" id="KW-0963">Cytoplasm</keyword>
<comment type="PTM">
    <text evidence="3">4'-phosphopantetheine is transferred from CoA to a specific serine of apo-ACP by AcpS. This modification is essential for activity because fatty acids are bound in thioester linkage to the sulfhydryl of the prosthetic group.</text>
</comment>
<comment type="subcellular location">
    <subcellularLocation>
        <location evidence="3">Cytoplasm</location>
    </subcellularLocation>
</comment>
<name>A0A158AKY3_9BURK</name>
<accession>A0A158AKY3</accession>
<dbReference type="GO" id="GO:0009245">
    <property type="term" value="P:lipid A biosynthetic process"/>
    <property type="evidence" value="ECO:0007669"/>
    <property type="project" value="TreeGrafter"/>
</dbReference>
<dbReference type="SUPFAM" id="SSF47336">
    <property type="entry name" value="ACP-like"/>
    <property type="match status" value="1"/>
</dbReference>
<evidence type="ECO:0000256" key="1">
    <source>
        <dbReference type="ARBA" id="ARBA00022450"/>
    </source>
</evidence>
<keyword evidence="6" id="KW-1185">Reference proteome</keyword>
<dbReference type="PANTHER" id="PTHR20863:SF69">
    <property type="entry name" value="ACYL CARRIER PROTEIN"/>
    <property type="match status" value="1"/>
</dbReference>
<dbReference type="PROSITE" id="PS50075">
    <property type="entry name" value="CARRIER"/>
    <property type="match status" value="1"/>
</dbReference>
<evidence type="ECO:0000259" key="4">
    <source>
        <dbReference type="PROSITE" id="PS50075"/>
    </source>
</evidence>
<dbReference type="GO" id="GO:0005829">
    <property type="term" value="C:cytosol"/>
    <property type="evidence" value="ECO:0007669"/>
    <property type="project" value="TreeGrafter"/>
</dbReference>
<dbReference type="NCBIfam" id="NF003757">
    <property type="entry name" value="PRK05350.1"/>
    <property type="match status" value="1"/>
</dbReference>
<dbReference type="Pfam" id="PF00550">
    <property type="entry name" value="PP-binding"/>
    <property type="match status" value="1"/>
</dbReference>
<organism evidence="5 6">
    <name type="scientific">Caballeronia catudaia</name>
    <dbReference type="NCBI Taxonomy" id="1777136"/>
    <lineage>
        <taxon>Bacteria</taxon>
        <taxon>Pseudomonadati</taxon>
        <taxon>Pseudomonadota</taxon>
        <taxon>Betaproteobacteria</taxon>
        <taxon>Burkholderiales</taxon>
        <taxon>Burkholderiaceae</taxon>
        <taxon>Caballeronia</taxon>
    </lineage>
</organism>
<dbReference type="PANTHER" id="PTHR20863">
    <property type="entry name" value="ACYL CARRIER PROTEIN"/>
    <property type="match status" value="1"/>
</dbReference>
<dbReference type="Gene3D" id="1.10.1200.10">
    <property type="entry name" value="ACP-like"/>
    <property type="match status" value="1"/>
</dbReference>
<dbReference type="InterPro" id="IPR009081">
    <property type="entry name" value="PP-bd_ACP"/>
</dbReference>
<keyword evidence="3" id="KW-0444">Lipid biosynthesis</keyword>
<dbReference type="InterPro" id="IPR003231">
    <property type="entry name" value="ACP"/>
</dbReference>
<keyword evidence="1 3" id="KW-0596">Phosphopantetheine</keyword>
<dbReference type="OrthoDB" id="3392378at2"/>
<evidence type="ECO:0000313" key="6">
    <source>
        <dbReference type="Proteomes" id="UP000054870"/>
    </source>
</evidence>
<evidence type="ECO:0000313" key="5">
    <source>
        <dbReference type="EMBL" id="SAK58339.1"/>
    </source>
</evidence>
<feature type="domain" description="Carrier" evidence="4">
    <location>
        <begin position="3"/>
        <end position="81"/>
    </location>
</feature>
<keyword evidence="3" id="KW-0275">Fatty acid biosynthesis</keyword>
<comment type="pathway">
    <text evidence="3">Lipid metabolism; fatty acid biosynthesis.</text>
</comment>
<dbReference type="InterPro" id="IPR036736">
    <property type="entry name" value="ACP-like_sf"/>
</dbReference>
<dbReference type="AlphaFoldDB" id="A0A158AKY3"/>
<comment type="similarity">
    <text evidence="3">Belongs to the acyl carrier protein (ACP) family.</text>
</comment>
<keyword evidence="3" id="KW-0276">Fatty acid metabolism</keyword>
<dbReference type="UniPathway" id="UPA00094"/>
<evidence type="ECO:0000256" key="3">
    <source>
        <dbReference type="HAMAP-Rule" id="MF_01217"/>
    </source>
</evidence>
<gene>
    <name evidence="3" type="primary">acpP</name>
    <name evidence="5" type="ORF">AWB75_02340</name>
</gene>
<keyword evidence="2 3" id="KW-0597">Phosphoprotein</keyword>
<dbReference type="GO" id="GO:0016020">
    <property type="term" value="C:membrane"/>
    <property type="evidence" value="ECO:0007669"/>
    <property type="project" value="GOC"/>
</dbReference>
<reference evidence="5" key="1">
    <citation type="submission" date="2016-01" db="EMBL/GenBank/DDBJ databases">
        <authorList>
            <person name="Peeters C."/>
        </authorList>
    </citation>
    <scope>NUCLEOTIDE SEQUENCE [LARGE SCALE GENOMIC DNA]</scope>
    <source>
        <strain evidence="5">LMG 29318</strain>
    </source>
</reference>
<evidence type="ECO:0000256" key="2">
    <source>
        <dbReference type="ARBA" id="ARBA00022553"/>
    </source>
</evidence>
<proteinExistence type="inferred from homology"/>
<protein>
    <recommendedName>
        <fullName evidence="3">Acyl carrier protein</fullName>
        <shortName evidence="3">ACP</shortName>
    </recommendedName>
</protein>
<dbReference type="EMBL" id="FCOF02000008">
    <property type="protein sequence ID" value="SAK58339.1"/>
    <property type="molecule type" value="Genomic_DNA"/>
</dbReference>